<gene>
    <name evidence="1" type="ORF">XENOCAPTIV_008596</name>
</gene>
<accession>A0ABV0SE49</accession>
<comment type="caution">
    <text evidence="1">The sequence shown here is derived from an EMBL/GenBank/DDBJ whole genome shotgun (WGS) entry which is preliminary data.</text>
</comment>
<protein>
    <submittedName>
        <fullName evidence="1">Uncharacterized protein</fullName>
    </submittedName>
</protein>
<dbReference type="Proteomes" id="UP001434883">
    <property type="component" value="Unassembled WGS sequence"/>
</dbReference>
<name>A0ABV0SE49_9TELE</name>
<organism evidence="1 2">
    <name type="scientific">Xenoophorus captivus</name>
    <dbReference type="NCBI Taxonomy" id="1517983"/>
    <lineage>
        <taxon>Eukaryota</taxon>
        <taxon>Metazoa</taxon>
        <taxon>Chordata</taxon>
        <taxon>Craniata</taxon>
        <taxon>Vertebrata</taxon>
        <taxon>Euteleostomi</taxon>
        <taxon>Actinopterygii</taxon>
        <taxon>Neopterygii</taxon>
        <taxon>Teleostei</taxon>
        <taxon>Neoteleostei</taxon>
        <taxon>Acanthomorphata</taxon>
        <taxon>Ovalentaria</taxon>
        <taxon>Atherinomorphae</taxon>
        <taxon>Cyprinodontiformes</taxon>
        <taxon>Goodeidae</taxon>
        <taxon>Xenoophorus</taxon>
    </lineage>
</organism>
<feature type="non-terminal residue" evidence="1">
    <location>
        <position position="1"/>
    </location>
</feature>
<evidence type="ECO:0000313" key="1">
    <source>
        <dbReference type="EMBL" id="MEQ2218822.1"/>
    </source>
</evidence>
<dbReference type="PANTHER" id="PTHR34153:SF2">
    <property type="entry name" value="SI:CH211-262H13.3-RELATED"/>
    <property type="match status" value="1"/>
</dbReference>
<sequence>IARLALVGGTNSDNCIRRMLATAITNALASRFNWAGKKDKRCSESKKPFKDTTLPDCMLAAAWQFESRLTDKDFSETVKKCLRYAPERDGGIPRS</sequence>
<keyword evidence="2" id="KW-1185">Reference proteome</keyword>
<dbReference type="EMBL" id="JAHRIN010077632">
    <property type="protein sequence ID" value="MEQ2218822.1"/>
    <property type="molecule type" value="Genomic_DNA"/>
</dbReference>
<dbReference type="PANTHER" id="PTHR34153">
    <property type="entry name" value="SI:CH211-262H13.3-RELATED-RELATED"/>
    <property type="match status" value="1"/>
</dbReference>
<proteinExistence type="predicted"/>
<evidence type="ECO:0000313" key="2">
    <source>
        <dbReference type="Proteomes" id="UP001434883"/>
    </source>
</evidence>
<reference evidence="1 2" key="1">
    <citation type="submission" date="2021-06" db="EMBL/GenBank/DDBJ databases">
        <authorList>
            <person name="Palmer J.M."/>
        </authorList>
    </citation>
    <scope>NUCLEOTIDE SEQUENCE [LARGE SCALE GENOMIC DNA]</scope>
    <source>
        <strain evidence="1 2">XC_2019</strain>
        <tissue evidence="1">Muscle</tissue>
    </source>
</reference>